<evidence type="ECO:0000313" key="7">
    <source>
        <dbReference type="EMBL" id="MFH4975076.1"/>
    </source>
</evidence>
<protein>
    <recommendedName>
        <fullName evidence="3">Pyridine nucleotide-disulfide oxidoreductase domain-containing protein 1</fullName>
    </recommendedName>
</protein>
<dbReference type="InterPro" id="IPR023753">
    <property type="entry name" value="FAD/NAD-binding_dom"/>
</dbReference>
<keyword evidence="4" id="KW-0285">Flavoprotein</keyword>
<dbReference type="PANTHER" id="PTHR43429:SF2">
    <property type="entry name" value="PYRIDINE NUCLEOTIDE-DISULFIDE OXIDOREDUCTASE DOMAIN-CONTAINING PROTEIN 1"/>
    <property type="match status" value="1"/>
</dbReference>
<comment type="caution">
    <text evidence="7">The sequence shown here is derived from an EMBL/GenBank/DDBJ whole genome shotgun (WGS) entry which is preliminary data.</text>
</comment>
<evidence type="ECO:0000313" key="8">
    <source>
        <dbReference type="Proteomes" id="UP001608902"/>
    </source>
</evidence>
<dbReference type="SUPFAM" id="SSF51905">
    <property type="entry name" value="FAD/NAD(P)-binding domain"/>
    <property type="match status" value="2"/>
</dbReference>
<dbReference type="PANTHER" id="PTHR43429">
    <property type="entry name" value="PYRIDINE NUCLEOTIDE-DISULFIDE OXIDOREDUCTASE DOMAIN-CONTAINING"/>
    <property type="match status" value="1"/>
</dbReference>
<reference evidence="7 8" key="1">
    <citation type="submission" date="2024-08" db="EMBL/GenBank/DDBJ databases">
        <title>Gnathostoma spinigerum genome.</title>
        <authorList>
            <person name="Gonzalez-Bertolin B."/>
            <person name="Monzon S."/>
            <person name="Zaballos A."/>
            <person name="Jimenez P."/>
            <person name="Dekumyoy P."/>
            <person name="Varona S."/>
            <person name="Cuesta I."/>
            <person name="Sumanam S."/>
            <person name="Adisakwattana P."/>
            <person name="Gasser R.B."/>
            <person name="Hernandez-Gonzalez A."/>
            <person name="Young N.D."/>
            <person name="Perteguer M.J."/>
        </authorList>
    </citation>
    <scope>NUCLEOTIDE SEQUENCE [LARGE SCALE GENOMIC DNA]</scope>
    <source>
        <strain evidence="7">AL3</strain>
        <tissue evidence="7">Liver</tissue>
    </source>
</reference>
<evidence type="ECO:0000256" key="2">
    <source>
        <dbReference type="ARBA" id="ARBA00008147"/>
    </source>
</evidence>
<evidence type="ECO:0000259" key="6">
    <source>
        <dbReference type="Pfam" id="PF07992"/>
    </source>
</evidence>
<dbReference type="Gene3D" id="3.50.50.60">
    <property type="entry name" value="FAD/NAD(P)-binding domain"/>
    <property type="match status" value="3"/>
</dbReference>
<dbReference type="Proteomes" id="UP001608902">
    <property type="component" value="Unassembled WGS sequence"/>
</dbReference>
<dbReference type="InterPro" id="IPR050260">
    <property type="entry name" value="FAD-bd_OxRdtase"/>
</dbReference>
<accession>A0ABD6E7E5</accession>
<evidence type="ECO:0000256" key="5">
    <source>
        <dbReference type="ARBA" id="ARBA00022827"/>
    </source>
</evidence>
<evidence type="ECO:0000256" key="4">
    <source>
        <dbReference type="ARBA" id="ARBA00022630"/>
    </source>
</evidence>
<dbReference type="Pfam" id="PF07992">
    <property type="entry name" value="Pyr_redox_2"/>
    <property type="match status" value="2"/>
</dbReference>
<gene>
    <name evidence="7" type="ORF">AB6A40_001785</name>
</gene>
<comment type="cofactor">
    <cofactor evidence="1">
        <name>FAD</name>
        <dbReference type="ChEBI" id="CHEBI:57692"/>
    </cofactor>
</comment>
<evidence type="ECO:0000256" key="3">
    <source>
        <dbReference type="ARBA" id="ARBA00018240"/>
    </source>
</evidence>
<keyword evidence="5" id="KW-0274">FAD</keyword>
<keyword evidence="8" id="KW-1185">Reference proteome</keyword>
<dbReference type="PRINTS" id="PR00368">
    <property type="entry name" value="FADPNR"/>
</dbReference>
<feature type="domain" description="FAD/NAD(P)-binding" evidence="6">
    <location>
        <begin position="238"/>
        <end position="365"/>
    </location>
</feature>
<sequence length="478" mass="53155">MEKYEYVIVGGGVAAVSCAEELRCTDENAQIALISASPLLKTVANRVLIGQLTESFDIAERSAADAFTDINIRVIKAKVINWDAELKQLQLDNGSSINYDKLCIATGAHPKENWAHPLVLSIRDTETVERIRQKIADAKRVVVIGNGGIATEIVYELRNVDIVWAIRHSSISHTFFDVGAAEFLKPMLISGHQGSEESHNKISKRLKITVDKDEDGDKVAVGCALGPDWTSSLDIVGALKKRSVNVIYNVEMEKVISEKEAKCCLSTNSMPLVQGEWPLYIRLTNGQAIGCDIVIQATGVEPNSGMWRNECDKLEIAPDGGIVVDESMMSSVKDVYACGDVCTAGWVWSKHWFQMRLWTQARQMGAFCGRAMAVPEIPLDFCFELFTHVTYFFGFKVIFLGRYNGEGVEKPWHALLRVTPNKEYVKLIVHNGRIQGALLIGETNLEEVVENLILNQIDITDQEEGLLDPNIDIDDYFD</sequence>
<dbReference type="InterPro" id="IPR016156">
    <property type="entry name" value="FAD/NAD-linked_Rdtase_dimer_sf"/>
</dbReference>
<comment type="similarity">
    <text evidence="2">Belongs to the class-I pyridine nucleotide-disulfide oxidoreductase family. PYROXD1 subfamily.</text>
</comment>
<dbReference type="PROSITE" id="PS51257">
    <property type="entry name" value="PROKAR_LIPOPROTEIN"/>
    <property type="match status" value="1"/>
</dbReference>
<proteinExistence type="inferred from homology"/>
<dbReference type="EMBL" id="JBGFUD010000703">
    <property type="protein sequence ID" value="MFH4975076.1"/>
    <property type="molecule type" value="Genomic_DNA"/>
</dbReference>
<dbReference type="AlphaFoldDB" id="A0ABD6E7E5"/>
<organism evidence="7 8">
    <name type="scientific">Gnathostoma spinigerum</name>
    <dbReference type="NCBI Taxonomy" id="75299"/>
    <lineage>
        <taxon>Eukaryota</taxon>
        <taxon>Metazoa</taxon>
        <taxon>Ecdysozoa</taxon>
        <taxon>Nematoda</taxon>
        <taxon>Chromadorea</taxon>
        <taxon>Rhabditida</taxon>
        <taxon>Spirurina</taxon>
        <taxon>Gnathostomatomorpha</taxon>
        <taxon>Gnathostomatoidea</taxon>
        <taxon>Gnathostomatidae</taxon>
        <taxon>Gnathostoma</taxon>
    </lineage>
</organism>
<dbReference type="Gene3D" id="3.30.390.30">
    <property type="match status" value="1"/>
</dbReference>
<evidence type="ECO:0000256" key="1">
    <source>
        <dbReference type="ARBA" id="ARBA00001974"/>
    </source>
</evidence>
<feature type="domain" description="FAD/NAD(P)-binding" evidence="6">
    <location>
        <begin position="5"/>
        <end position="160"/>
    </location>
</feature>
<name>A0ABD6E7E5_9BILA</name>
<dbReference type="InterPro" id="IPR036188">
    <property type="entry name" value="FAD/NAD-bd_sf"/>
</dbReference>